<dbReference type="GO" id="GO:0004794">
    <property type="term" value="F:threonine deaminase activity"/>
    <property type="evidence" value="ECO:0007669"/>
    <property type="project" value="TreeGrafter"/>
</dbReference>
<accession>A0A4R1S230</accession>
<name>A0A4R1S230_HYDET</name>
<dbReference type="InterPro" id="IPR050147">
    <property type="entry name" value="Ser/Thr_Dehydratase"/>
</dbReference>
<keyword evidence="6" id="KW-1185">Reference proteome</keyword>
<dbReference type="GO" id="GO:0003941">
    <property type="term" value="F:L-serine ammonia-lyase activity"/>
    <property type="evidence" value="ECO:0007669"/>
    <property type="project" value="TreeGrafter"/>
</dbReference>
<evidence type="ECO:0000313" key="6">
    <source>
        <dbReference type="Proteomes" id="UP000295008"/>
    </source>
</evidence>
<sequence length="416" mass="44801">MDGYAIGLVCDKCQKDYDIRQAVNTCPSCGGLLETVYDLPRLKKEIVFSKLQTTGNTMWRYKDFFPYIEEKNIVSLGEGCTPLVKSIYLSRELGMENIYFKNDTMMPTGSFKDRGFSLAISFAKDIGVKKGFTYSSGNAGASFSAYSSRGGFHALVLVEYLASDTKKAMIKLYGAQTAILDFENFGQISVMLEKAVSQLGLYQFVNFINPIRHEAMKTYAYEIFDQLGGLVPDYMFHPVGTGGGLWGAWKGYNELKALGLTDQLPKMVAVQPETSCHLKKAFQKGARVAGQYGDPAKTIAQSIAADSPIQGGTRVLDAIYQSGGMALGVSDQEILTAMRILGKEGIGAEPSSAAAVAALIQGVKNGTVSPDATAVCVITGTALKQSRAVEMAAGQPQLQVDADIGSLAKIIDSLHI</sequence>
<comment type="cofactor">
    <cofactor evidence="1">
        <name>pyridoxal 5'-phosphate</name>
        <dbReference type="ChEBI" id="CHEBI:597326"/>
    </cofactor>
</comment>
<comment type="caution">
    <text evidence="5">The sequence shown here is derived from an EMBL/GenBank/DDBJ whole genome shotgun (WGS) entry which is preliminary data.</text>
</comment>
<reference evidence="5 6" key="1">
    <citation type="submission" date="2019-03" db="EMBL/GenBank/DDBJ databases">
        <title>Genomic Encyclopedia of Type Strains, Phase IV (KMG-IV): sequencing the most valuable type-strain genomes for metagenomic binning, comparative biology and taxonomic classification.</title>
        <authorList>
            <person name="Goeker M."/>
        </authorList>
    </citation>
    <scope>NUCLEOTIDE SEQUENCE [LARGE SCALE GENOMIC DNA]</scope>
    <source>
        <strain evidence="5 6">LX-B</strain>
    </source>
</reference>
<evidence type="ECO:0000256" key="3">
    <source>
        <dbReference type="ARBA" id="ARBA00023239"/>
    </source>
</evidence>
<evidence type="ECO:0000256" key="1">
    <source>
        <dbReference type="ARBA" id="ARBA00001933"/>
    </source>
</evidence>
<dbReference type="AlphaFoldDB" id="A0A4R1S230"/>
<keyword evidence="3" id="KW-0456">Lyase</keyword>
<dbReference type="PANTHER" id="PTHR48078">
    <property type="entry name" value="THREONINE DEHYDRATASE, MITOCHONDRIAL-RELATED"/>
    <property type="match status" value="1"/>
</dbReference>
<evidence type="ECO:0000256" key="2">
    <source>
        <dbReference type="ARBA" id="ARBA00022898"/>
    </source>
</evidence>
<dbReference type="GO" id="GO:0009097">
    <property type="term" value="P:isoleucine biosynthetic process"/>
    <property type="evidence" value="ECO:0007669"/>
    <property type="project" value="TreeGrafter"/>
</dbReference>
<proteinExistence type="predicted"/>
<keyword evidence="2" id="KW-0663">Pyridoxal phosphate</keyword>
<gene>
    <name evidence="5" type="ORF">EDC14_100682</name>
</gene>
<dbReference type="InterPro" id="IPR036052">
    <property type="entry name" value="TrpB-like_PALP_sf"/>
</dbReference>
<dbReference type="SUPFAM" id="SSF53686">
    <property type="entry name" value="Tryptophan synthase beta subunit-like PLP-dependent enzymes"/>
    <property type="match status" value="1"/>
</dbReference>
<evidence type="ECO:0000313" key="5">
    <source>
        <dbReference type="EMBL" id="TCL72372.1"/>
    </source>
</evidence>
<dbReference type="Gene3D" id="3.40.50.1100">
    <property type="match status" value="2"/>
</dbReference>
<dbReference type="EMBL" id="SLUN01000006">
    <property type="protein sequence ID" value="TCL72372.1"/>
    <property type="molecule type" value="Genomic_DNA"/>
</dbReference>
<dbReference type="GO" id="GO:0006567">
    <property type="term" value="P:L-threonine catabolic process"/>
    <property type="evidence" value="ECO:0007669"/>
    <property type="project" value="TreeGrafter"/>
</dbReference>
<dbReference type="Proteomes" id="UP000295008">
    <property type="component" value="Unassembled WGS sequence"/>
</dbReference>
<protein>
    <submittedName>
        <fullName evidence="5">L-threonine synthase</fullName>
    </submittedName>
</protein>
<dbReference type="PANTHER" id="PTHR48078:SF6">
    <property type="entry name" value="L-THREONINE DEHYDRATASE CATABOLIC TDCB"/>
    <property type="match status" value="1"/>
</dbReference>
<dbReference type="CDD" id="cd01563">
    <property type="entry name" value="Thr-synth_1"/>
    <property type="match status" value="1"/>
</dbReference>
<dbReference type="InterPro" id="IPR001926">
    <property type="entry name" value="TrpB-like_PALP"/>
</dbReference>
<dbReference type="GO" id="GO:0006565">
    <property type="term" value="P:L-serine catabolic process"/>
    <property type="evidence" value="ECO:0007669"/>
    <property type="project" value="TreeGrafter"/>
</dbReference>
<evidence type="ECO:0000259" key="4">
    <source>
        <dbReference type="Pfam" id="PF00291"/>
    </source>
</evidence>
<dbReference type="Pfam" id="PF00291">
    <property type="entry name" value="PALP"/>
    <property type="match status" value="1"/>
</dbReference>
<feature type="domain" description="Tryptophan synthase beta chain-like PALP" evidence="4">
    <location>
        <begin position="74"/>
        <end position="380"/>
    </location>
</feature>
<organism evidence="5 6">
    <name type="scientific">Hydrogenispora ethanolica</name>
    <dbReference type="NCBI Taxonomy" id="1082276"/>
    <lineage>
        <taxon>Bacteria</taxon>
        <taxon>Bacillati</taxon>
        <taxon>Bacillota</taxon>
        <taxon>Hydrogenispora</taxon>
    </lineage>
</organism>